<dbReference type="PANTHER" id="PTHR34819">
    <property type="entry name" value="LARGE CYSTEINE-RICH PERIPLASMIC PROTEIN OMCB"/>
    <property type="match status" value="1"/>
</dbReference>
<dbReference type="EMBL" id="QGGM01000003">
    <property type="protein sequence ID" value="PWK14032.1"/>
    <property type="molecule type" value="Genomic_DNA"/>
</dbReference>
<dbReference type="Proteomes" id="UP000245655">
    <property type="component" value="Unassembled WGS sequence"/>
</dbReference>
<dbReference type="GO" id="GO:0005576">
    <property type="term" value="C:extracellular region"/>
    <property type="evidence" value="ECO:0007669"/>
    <property type="project" value="UniProtKB-SubCell"/>
</dbReference>
<evidence type="ECO:0000256" key="4">
    <source>
        <dbReference type="SAM" id="SignalP"/>
    </source>
</evidence>
<evidence type="ECO:0000313" key="8">
    <source>
        <dbReference type="Proteomes" id="UP000245655"/>
    </source>
</evidence>
<reference evidence="7 8" key="1">
    <citation type="submission" date="2018-05" db="EMBL/GenBank/DDBJ databases">
        <title>Genomic Encyclopedia of Type Strains, Phase IV (KMG-IV): sequencing the most valuable type-strain genomes for metagenomic binning, comparative biology and taxonomic classification.</title>
        <authorList>
            <person name="Goeker M."/>
        </authorList>
    </citation>
    <scope>NUCLEOTIDE SEQUENCE [LARGE SCALE GENOMIC DNA]</scope>
    <source>
        <strain evidence="7 8">DSM 7229</strain>
    </source>
</reference>
<feature type="domain" description="DUF11" evidence="5">
    <location>
        <begin position="350"/>
        <end position="466"/>
    </location>
</feature>
<keyword evidence="8" id="KW-1185">Reference proteome</keyword>
<evidence type="ECO:0000256" key="3">
    <source>
        <dbReference type="ARBA" id="ARBA00022729"/>
    </source>
</evidence>
<evidence type="ECO:0000259" key="5">
    <source>
        <dbReference type="Pfam" id="PF01345"/>
    </source>
</evidence>
<dbReference type="RefSeq" id="WP_109590158.1">
    <property type="nucleotide sequence ID" value="NZ_CAJGZY010000003.1"/>
</dbReference>
<dbReference type="Pfam" id="PF17210">
    <property type="entry name" value="SdrD_B"/>
    <property type="match status" value="1"/>
</dbReference>
<dbReference type="InterPro" id="IPR051172">
    <property type="entry name" value="Chlamydia_OmcB"/>
</dbReference>
<proteinExistence type="predicted"/>
<organism evidence="7 8">
    <name type="scientific">Psychrobacter immobilis</name>
    <dbReference type="NCBI Taxonomy" id="498"/>
    <lineage>
        <taxon>Bacteria</taxon>
        <taxon>Pseudomonadati</taxon>
        <taxon>Pseudomonadota</taxon>
        <taxon>Gammaproteobacteria</taxon>
        <taxon>Moraxellales</taxon>
        <taxon>Moraxellaceae</taxon>
        <taxon>Psychrobacter</taxon>
    </lineage>
</organism>
<sequence length="1777" mass="194402">MTLSTMTPSNRTALCSAKISALSLAMLLMQSNIAIAADAANPNLQIINNIANASYNLGNQNEVTISSTSNQVQVKASDLPEYGIELTQQPLLTVMPNALVNWVNVLSNTSYSNQTVELTLAVSPTLSNLKVYQDLNRNGVVDNGDTEVIFDNLSAQIKLGHSESIQFIVQALSDVNGKSGDTADIKIGAVVLEDPSVSSVNVTDRLIIVEPEIKFTTPKFDENKTTSQIDENVYIDASYAQCNVQLDKPDQVWVTITSLLTGDKYALKAIETGNSTGKYQLSAPTQNNANAVNDKFIQTLANDTLTASLDACIAPSVGTGAEQLPSEGDFTVRIDDLDTQINIVDDSPSLVVTKESDVKSAEFGDYVSYTINITNSGNSTAYDVQLKDALPRGFAYVDGSVRINQTADISIDQAQTTEFKADGKYQVLNLGNMANGESKKITYRVLIGASSLGGDGINRATAVASNEQGKSLVSREAQWKIEVERGVMNTDGIIMGKVYHDINRDGIQQKEDGELGVAGVRIYMENGNFVVTDPEGKYNFYGVSAKTHVLKVDRTTIPHSTEMVTQSNRNAGDAGSRFVDLKYGELHRADFGIVVGMGDSTERLNTELVARSKSVSAKNDSLEQAVKTELTLDPDYNRDYDDNVDASGCNINGDLDLGSNCDSAIVNEMISPAANRVDMTVTTVAPPVEKELEEYLKEVANNDVAFINLNEGQQLSTYKQMVQVQAPLGSIFTLYANGKAVSEQQIGKTAEQEKQNVTAFDYYAVDLKRGNNILRGVATDVNGKIISEQTIKVSTPDSLQAIDYRTQAQLVPADGVSDYQVVISLKDRDGRPYIASTPITIDTNIGRINLNDSSKDQAGTQVIVSGGELLIPVTAPSVPGKGELVIDTGSSKQIIPLQFTAQLRPLIAVGIVEGAISLKDFDGSSITDAQGAFEQELNDFAGNDDYTASGRAAMFLKGKVRGDYLLTLAYDSDKKGERLFRDIEPGEYYPVYGDSSAKGFDAQSTSKLYVRLDKGRSFAMYGDLKTQIDNDEGIKLGQYNRTLTGLKAQYEDSNTRITAFVAETSSSQRVNETRGLGISGPYPLAENFDAVLENSETVEVITRDANNPGLIISRETLTRFADYEIDPISRSLFLKAPIASQDIDGNPIYLRVTVEVDEGGEKYLVGGIAAKQQLTDKVAIGGSYVNSDDPLNKEELASVNSVIKFNDKLKLVAEYAMNKAENPNFQPSNQINATELDGQDAEGNALRIELDFDNKKNTRAKAYYNDTDEGFVTGASPQTAGRAESGVEVTHLINDKKTALKLEGVRTKDHTTDASRQGVLASIEQRLSTNIVGEIGLRYYKQDATAASRNIQAVTDVVDVTDNTLFNDDIINQSALNNVSDSEKDIEGTTARARITARLPKLNDSLVFAEYEQDIDNSNRNATSIGGETPLGGLGRLYARHDLINSLSGSYGLDDTEERQRTVFGFDAAYMKDGKVYSEYRMSDAISAREAEAAIGLKNKWYVQEGLTLNTLFERVESLEGDTENTATAAGIGVEYLAKEDYKASARFEKRWGETSDTLLGSAGIAYRYTDDVTLLAKDIYSRVDYDDGNRTINRFQLGAAYRDYDSNQLDMLAKLEYRLDDNSTGDDAYQKDAVIWSLSGNYHPTRPLTLSGRYAGKYTQFDADNISSDNTAHALYARGLYDISERWDVGLQAGTYWNKQADDMSYMLGAEVGYSPMTNLWLSLGYNFMGFEDEDIAYDDSTMEGAYFRLRFKFDEDLFKRDDPRKNQRLTTHSTL</sequence>
<dbReference type="InterPro" id="IPR013783">
    <property type="entry name" value="Ig-like_fold"/>
</dbReference>
<gene>
    <name evidence="7" type="ORF">C8D84_10355</name>
</gene>
<evidence type="ECO:0000256" key="2">
    <source>
        <dbReference type="ARBA" id="ARBA00022525"/>
    </source>
</evidence>
<dbReference type="Gene3D" id="2.60.40.10">
    <property type="entry name" value="Immunoglobulins"/>
    <property type="match status" value="1"/>
</dbReference>
<feature type="domain" description="SD-repeat containing protein B" evidence="6">
    <location>
        <begin position="497"/>
        <end position="567"/>
    </location>
</feature>
<comment type="caution">
    <text evidence="7">The sequence shown here is derived from an EMBL/GenBank/DDBJ whole genome shotgun (WGS) entry which is preliminary data.</text>
</comment>
<name>A0A2V2A498_PSYIM</name>
<feature type="chain" id="PRO_5015944192" evidence="4">
    <location>
        <begin position="37"/>
        <end position="1777"/>
    </location>
</feature>
<accession>A0A2V2A498</accession>
<evidence type="ECO:0000256" key="1">
    <source>
        <dbReference type="ARBA" id="ARBA00004613"/>
    </source>
</evidence>
<dbReference type="Pfam" id="PF01345">
    <property type="entry name" value="DUF11"/>
    <property type="match status" value="1"/>
</dbReference>
<evidence type="ECO:0000259" key="6">
    <source>
        <dbReference type="Pfam" id="PF17210"/>
    </source>
</evidence>
<dbReference type="InterPro" id="IPR047589">
    <property type="entry name" value="DUF11_rpt"/>
</dbReference>
<dbReference type="Gene3D" id="2.60.40.740">
    <property type="match status" value="1"/>
</dbReference>
<evidence type="ECO:0000313" key="7">
    <source>
        <dbReference type="EMBL" id="PWK14032.1"/>
    </source>
</evidence>
<dbReference type="NCBIfam" id="TIGR01451">
    <property type="entry name" value="B_ant_repeat"/>
    <property type="match status" value="1"/>
</dbReference>
<dbReference type="InterPro" id="IPR001434">
    <property type="entry name" value="OmcB-like_DUF11"/>
</dbReference>
<dbReference type="PANTHER" id="PTHR34819:SF3">
    <property type="entry name" value="CELL SURFACE PROTEIN"/>
    <property type="match status" value="1"/>
</dbReference>
<dbReference type="InterPro" id="IPR008966">
    <property type="entry name" value="Adhesion_dom_sf"/>
</dbReference>
<dbReference type="InterPro" id="IPR011250">
    <property type="entry name" value="OMP/PagP_B-barrel"/>
</dbReference>
<dbReference type="SUPFAM" id="SSF56925">
    <property type="entry name" value="OMPA-like"/>
    <property type="match status" value="1"/>
</dbReference>
<keyword evidence="2" id="KW-0964">Secreted</keyword>
<comment type="subcellular location">
    <subcellularLocation>
        <location evidence="1">Secreted</location>
    </subcellularLocation>
</comment>
<dbReference type="GeneID" id="60254506"/>
<dbReference type="InterPro" id="IPR033764">
    <property type="entry name" value="Sdr_B"/>
</dbReference>
<dbReference type="SUPFAM" id="SSF117074">
    <property type="entry name" value="Hypothetical protein PA1324"/>
    <property type="match status" value="1"/>
</dbReference>
<keyword evidence="3 4" id="KW-0732">Signal</keyword>
<dbReference type="SUPFAM" id="SSF49401">
    <property type="entry name" value="Bacterial adhesins"/>
    <property type="match status" value="1"/>
</dbReference>
<protein>
    <submittedName>
        <fullName evidence="7">Putative repeat protein (TIGR01451 family)</fullName>
    </submittedName>
</protein>
<feature type="signal peptide" evidence="4">
    <location>
        <begin position="1"/>
        <end position="36"/>
    </location>
</feature>